<keyword evidence="3" id="KW-1185">Reference proteome</keyword>
<comment type="caution">
    <text evidence="2">The sequence shown here is derived from an EMBL/GenBank/DDBJ whole genome shotgun (WGS) entry which is preliminary data.</text>
</comment>
<dbReference type="GeneID" id="34554403"/>
<dbReference type="EMBL" id="MJBS01000006">
    <property type="protein sequence ID" value="OHF03518.1"/>
    <property type="molecule type" value="Genomic_DNA"/>
</dbReference>
<keyword evidence="1" id="KW-1133">Transmembrane helix</keyword>
<organism evidence="2 3">
    <name type="scientific">Colletotrichum orchidophilum</name>
    <dbReference type="NCBI Taxonomy" id="1209926"/>
    <lineage>
        <taxon>Eukaryota</taxon>
        <taxon>Fungi</taxon>
        <taxon>Dikarya</taxon>
        <taxon>Ascomycota</taxon>
        <taxon>Pezizomycotina</taxon>
        <taxon>Sordariomycetes</taxon>
        <taxon>Hypocreomycetidae</taxon>
        <taxon>Glomerellales</taxon>
        <taxon>Glomerellaceae</taxon>
        <taxon>Colletotrichum</taxon>
    </lineage>
</organism>
<keyword evidence="1" id="KW-0472">Membrane</keyword>
<feature type="transmembrane region" description="Helical" evidence="1">
    <location>
        <begin position="68"/>
        <end position="92"/>
    </location>
</feature>
<proteinExistence type="predicted"/>
<protein>
    <submittedName>
        <fullName evidence="2">Uncharacterized protein</fullName>
    </submittedName>
</protein>
<gene>
    <name evidence="2" type="ORF">CORC01_01237</name>
</gene>
<dbReference type="RefSeq" id="XP_022480654.1">
    <property type="nucleotide sequence ID" value="XM_022612893.1"/>
</dbReference>
<dbReference type="AlphaFoldDB" id="A0A1G4BQC5"/>
<evidence type="ECO:0000313" key="2">
    <source>
        <dbReference type="EMBL" id="OHF03518.1"/>
    </source>
</evidence>
<keyword evidence="1" id="KW-0812">Transmembrane</keyword>
<reference evidence="2 3" key="1">
    <citation type="submission" date="2016-09" db="EMBL/GenBank/DDBJ databases">
        <authorList>
            <person name="Capua I."/>
            <person name="De Benedictis P."/>
            <person name="Joannis T."/>
            <person name="Lombin L.H."/>
            <person name="Cattoli G."/>
        </authorList>
    </citation>
    <scope>NUCLEOTIDE SEQUENCE [LARGE SCALE GENOMIC DNA]</scope>
    <source>
        <strain evidence="2 3">IMI 309357</strain>
    </source>
</reference>
<name>A0A1G4BQC5_9PEZI</name>
<accession>A0A1G4BQC5</accession>
<evidence type="ECO:0000313" key="3">
    <source>
        <dbReference type="Proteomes" id="UP000176998"/>
    </source>
</evidence>
<dbReference type="Proteomes" id="UP000176998">
    <property type="component" value="Unassembled WGS sequence"/>
</dbReference>
<evidence type="ECO:0000256" key="1">
    <source>
        <dbReference type="SAM" id="Phobius"/>
    </source>
</evidence>
<sequence length="126" mass="13854">MEFSCLWPALSAVALHFGTPGPRHENADQHYLGGKRAGSACGVQLQSSCNYSTRRNTIYMRHQKPCHVFFLCAGISVPYTTFCGLLGIGLSYGHRTVTTACAELQSKGLHKYIGCLLPQIPWHASR</sequence>